<feature type="non-terminal residue" evidence="2">
    <location>
        <position position="1"/>
    </location>
</feature>
<feature type="region of interest" description="Disordered" evidence="1">
    <location>
        <begin position="375"/>
        <end position="448"/>
    </location>
</feature>
<accession>A0A0S4IRX5</accession>
<feature type="region of interest" description="Disordered" evidence="1">
    <location>
        <begin position="202"/>
        <end position="360"/>
    </location>
</feature>
<evidence type="ECO:0000256" key="1">
    <source>
        <dbReference type="SAM" id="MobiDB-lite"/>
    </source>
</evidence>
<feature type="compositionally biased region" description="Low complexity" evidence="1">
    <location>
        <begin position="213"/>
        <end position="228"/>
    </location>
</feature>
<feature type="compositionally biased region" description="Low complexity" evidence="1">
    <location>
        <begin position="125"/>
        <end position="135"/>
    </location>
</feature>
<feature type="compositionally biased region" description="Low complexity" evidence="1">
    <location>
        <begin position="427"/>
        <end position="448"/>
    </location>
</feature>
<name>A0A0S4IRX5_BODSA</name>
<feature type="compositionally biased region" description="Low complexity" evidence="1">
    <location>
        <begin position="397"/>
        <end position="409"/>
    </location>
</feature>
<dbReference type="Proteomes" id="UP000051952">
    <property type="component" value="Unassembled WGS sequence"/>
</dbReference>
<gene>
    <name evidence="2" type="ORF">BSAL_70525</name>
</gene>
<feature type="region of interest" description="Disordered" evidence="1">
    <location>
        <begin position="111"/>
        <end position="146"/>
    </location>
</feature>
<organism evidence="2 3">
    <name type="scientific">Bodo saltans</name>
    <name type="common">Flagellated protozoan</name>
    <dbReference type="NCBI Taxonomy" id="75058"/>
    <lineage>
        <taxon>Eukaryota</taxon>
        <taxon>Discoba</taxon>
        <taxon>Euglenozoa</taxon>
        <taxon>Kinetoplastea</taxon>
        <taxon>Metakinetoplastina</taxon>
        <taxon>Eubodonida</taxon>
        <taxon>Bodonidae</taxon>
        <taxon>Bodo</taxon>
    </lineage>
</organism>
<evidence type="ECO:0000313" key="3">
    <source>
        <dbReference type="Proteomes" id="UP000051952"/>
    </source>
</evidence>
<reference evidence="3" key="1">
    <citation type="submission" date="2015-09" db="EMBL/GenBank/DDBJ databases">
        <authorList>
            <consortium name="Pathogen Informatics"/>
        </authorList>
    </citation>
    <scope>NUCLEOTIDE SEQUENCE [LARGE SCALE GENOMIC DNA]</scope>
    <source>
        <strain evidence="3">Lake Konstanz</strain>
    </source>
</reference>
<sequence>KTQVDALRIHRKDLISFVCREVLYEYLNSTAAIAAANAAAGGGGGGSITHVPSTTAHHDVLYQLLKYLALRYARQTGTAPEFSTFGLEFGLLSGDSGGGLGGASLGASFGGAGGVSGRRRSVATSSLSRGRSSLRPEGSVGASRTASSRLTSFYSRTRSNSLGGGGSGVNGSFSAEGAQPLWFVVLQSLLTSVVATIRKLLSANSSGGGGGTAVTSASTASTDAKGGSQQQELVGGGGRRQMVNPGGGKDGSGGGKKPIPPPAARHNSLASAITPRPSSPKGGAPASGRPLPFATSNNADHHAPTAPSTPRPKTVTTINSGPDGSRHRPSSARVMRNPSPLDDDHSYISSHHTTGGGKYPQVKKIELIRVGSMCSDDSAKSSSHSVAPMHPLHHHSNNTTANTSSSSSNYRRARGGDHQQQHHSSQHHSVPVGGSHSCGGNSNGNKGEGAQTILHQFLVEAIIAKGPPHPVSSTPLIDRGDSMSPRGRSGTPRDGGSGMGEKTQYLPVKHKKPSGGLGHTPRGSK</sequence>
<feature type="compositionally biased region" description="Low complexity" evidence="1">
    <location>
        <begin position="375"/>
        <end position="385"/>
    </location>
</feature>
<proteinExistence type="predicted"/>
<dbReference type="VEuPathDB" id="TriTrypDB:BSAL_70525"/>
<feature type="region of interest" description="Disordered" evidence="1">
    <location>
        <begin position="466"/>
        <end position="525"/>
    </location>
</feature>
<dbReference type="AlphaFoldDB" id="A0A0S4IRX5"/>
<keyword evidence="3" id="KW-1185">Reference proteome</keyword>
<feature type="compositionally biased region" description="Gly residues" evidence="1">
    <location>
        <begin position="234"/>
        <end position="256"/>
    </location>
</feature>
<protein>
    <submittedName>
        <fullName evidence="2">Uncharacterized protein</fullName>
    </submittedName>
</protein>
<evidence type="ECO:0000313" key="2">
    <source>
        <dbReference type="EMBL" id="CUG04347.1"/>
    </source>
</evidence>
<dbReference type="EMBL" id="CYKH01000517">
    <property type="protein sequence ID" value="CUG04347.1"/>
    <property type="molecule type" value="Genomic_DNA"/>
</dbReference>